<evidence type="ECO:0000259" key="5">
    <source>
        <dbReference type="Pfam" id="PF21391"/>
    </source>
</evidence>
<dbReference type="SUPFAM" id="SSF53383">
    <property type="entry name" value="PLP-dependent transferases"/>
    <property type="match status" value="1"/>
</dbReference>
<keyword evidence="2 4" id="KW-0663">Pyridoxal phosphate</keyword>
<dbReference type="PANTHER" id="PTHR42735">
    <property type="match status" value="1"/>
</dbReference>
<evidence type="ECO:0000313" key="6">
    <source>
        <dbReference type="EMBL" id="KAJ7201899.1"/>
    </source>
</evidence>
<dbReference type="InterPro" id="IPR015421">
    <property type="entry name" value="PyrdxlP-dep_Trfase_major"/>
</dbReference>
<sequence>MALPEPLPPSFNEFVSACFLGPRAENVDILQSLFEGVLAQHAATRENYHPEDGVFITDTIKESQKFQYTVDRLRQQVGNVSDLLNKFSVPFFSGRYMGHMCIEMSMPSMIGWLATILYNPNNVAFEASPVTTVLELEVGLQLCEMLGYTRHDDIEPWGHIAADGTIANMESMWYVDIHARNLKFYALSLHAAMTKEEKPLAFVAGDFMAMAMVTTCDDPDTPKLFSALEPWQLLNLTSSVVLNIADRLLEQYGITAEFLADALSPYLAQTIGKNKIMSMYGIDLEPQYFVPGAKHYSWPKAAALVGLGSVNCINVPVDYNARMDIGELRMKLQACVDEQRAVYAVVAVIGSTEEGAVDPLDEILALRPEFEAKGLSFLVHADAAWGGYFASMIRPALVRKPRGPRDYVPTVTLRESTVNQFKALKDADSITIDPHKSGYIPYPVGGLCYRDGRMRFLLTWSAPYLHQGEGGESIGIYGIEGSKPGAPAVACFLHHSVLGLNELGHGALLGQVSFTCRRFGAHWAAMSDETTDFIVVPFNPLEDESYKKIIRTRIIPKSNEEIVQDEEAFKVLCTLASDLNINAFVCNFRIDGEVNEDVEEANYLNKRVFDRLSLRTPGQNPMAIPLFLSSTIFGQADYQECVRNFQRRIGLETDSMQDLFVLRNVVMSPFQAAGNFVLDLATKFQEVLEEEVQTVVSRNTVAPQIHKFVMQGVDSLCLAYRPLFHHANGRHQLILHVEIPEPVKGEYQAARRASPGDSFILSTATETTIESILKDKSFTANISSTGVTIPSVSVSITEVVKNRPLNSRYRDLNYPASYTPFYLYGTPDEVSVDHMLLRAPNAQIASDLVTLDVQLTAEQLARGLIAHVGRPEAAMQPFTAEHMFFRPRASFNVEIFKDANGAEAQGPGLAEGGELIAAGTITLGQMVFVDCDGLNTEDFPSSLQIAHGRTTRTIERGAAARQWSEVVKNALQLEPHDGQDV</sequence>
<evidence type="ECO:0000313" key="7">
    <source>
        <dbReference type="Proteomes" id="UP001219525"/>
    </source>
</evidence>
<dbReference type="GO" id="GO:0019752">
    <property type="term" value="P:carboxylic acid metabolic process"/>
    <property type="evidence" value="ECO:0007669"/>
    <property type="project" value="InterPro"/>
</dbReference>
<comment type="caution">
    <text evidence="6">The sequence shown here is derived from an EMBL/GenBank/DDBJ whole genome shotgun (WGS) entry which is preliminary data.</text>
</comment>
<organism evidence="6 7">
    <name type="scientific">Mycena pura</name>
    <dbReference type="NCBI Taxonomy" id="153505"/>
    <lineage>
        <taxon>Eukaryota</taxon>
        <taxon>Fungi</taxon>
        <taxon>Dikarya</taxon>
        <taxon>Basidiomycota</taxon>
        <taxon>Agaricomycotina</taxon>
        <taxon>Agaricomycetes</taxon>
        <taxon>Agaricomycetidae</taxon>
        <taxon>Agaricales</taxon>
        <taxon>Marasmiineae</taxon>
        <taxon>Mycenaceae</taxon>
        <taxon>Mycena</taxon>
    </lineage>
</organism>
<name>A0AAD6YA94_9AGAR</name>
<dbReference type="GO" id="GO:0016740">
    <property type="term" value="F:transferase activity"/>
    <property type="evidence" value="ECO:0007669"/>
    <property type="project" value="UniProtKB-KW"/>
</dbReference>
<keyword evidence="3" id="KW-0456">Lyase</keyword>
<dbReference type="Proteomes" id="UP001219525">
    <property type="component" value="Unassembled WGS sequence"/>
</dbReference>
<feature type="modified residue" description="N6-(pyridoxal phosphate)lysine" evidence="4">
    <location>
        <position position="436"/>
    </location>
</feature>
<dbReference type="EMBL" id="JARJCW010000057">
    <property type="protein sequence ID" value="KAJ7201899.1"/>
    <property type="molecule type" value="Genomic_DNA"/>
</dbReference>
<reference evidence="6" key="1">
    <citation type="submission" date="2023-03" db="EMBL/GenBank/DDBJ databases">
        <title>Massive genome expansion in bonnet fungi (Mycena s.s.) driven by repeated elements and novel gene families across ecological guilds.</title>
        <authorList>
            <consortium name="Lawrence Berkeley National Laboratory"/>
            <person name="Harder C.B."/>
            <person name="Miyauchi S."/>
            <person name="Viragh M."/>
            <person name="Kuo A."/>
            <person name="Thoen E."/>
            <person name="Andreopoulos B."/>
            <person name="Lu D."/>
            <person name="Skrede I."/>
            <person name="Drula E."/>
            <person name="Henrissat B."/>
            <person name="Morin E."/>
            <person name="Kohler A."/>
            <person name="Barry K."/>
            <person name="LaButti K."/>
            <person name="Morin E."/>
            <person name="Salamov A."/>
            <person name="Lipzen A."/>
            <person name="Mereny Z."/>
            <person name="Hegedus B."/>
            <person name="Baldrian P."/>
            <person name="Stursova M."/>
            <person name="Weitz H."/>
            <person name="Taylor A."/>
            <person name="Grigoriev I.V."/>
            <person name="Nagy L.G."/>
            <person name="Martin F."/>
            <person name="Kauserud H."/>
        </authorList>
    </citation>
    <scope>NUCLEOTIDE SEQUENCE</scope>
    <source>
        <strain evidence="6">9144</strain>
    </source>
</reference>
<dbReference type="GO" id="GO:0016830">
    <property type="term" value="F:carbon-carbon lyase activity"/>
    <property type="evidence" value="ECO:0007669"/>
    <property type="project" value="InterPro"/>
</dbReference>
<evidence type="ECO:0000256" key="1">
    <source>
        <dbReference type="ARBA" id="ARBA00001933"/>
    </source>
</evidence>
<comment type="cofactor">
    <cofactor evidence="1 4">
        <name>pyridoxal 5'-phosphate</name>
        <dbReference type="ChEBI" id="CHEBI:597326"/>
    </cofactor>
</comment>
<dbReference type="InterPro" id="IPR049373">
    <property type="entry name" value="TyrDC_C"/>
</dbReference>
<dbReference type="InterPro" id="IPR050477">
    <property type="entry name" value="GrpII_AminoAcid_Decarb"/>
</dbReference>
<dbReference type="Gene3D" id="3.40.640.10">
    <property type="entry name" value="Type I PLP-dependent aspartate aminotransferase-like (Major domain)"/>
    <property type="match status" value="2"/>
</dbReference>
<proteinExistence type="predicted"/>
<dbReference type="Pfam" id="PF21391">
    <property type="entry name" value="tyr_de_CO2_C"/>
    <property type="match status" value="1"/>
</dbReference>
<dbReference type="AlphaFoldDB" id="A0AAD6YA94"/>
<evidence type="ECO:0000256" key="4">
    <source>
        <dbReference type="PIRSR" id="PIRSR602129-50"/>
    </source>
</evidence>
<dbReference type="GO" id="GO:0030170">
    <property type="term" value="F:pyridoxal phosphate binding"/>
    <property type="evidence" value="ECO:0007669"/>
    <property type="project" value="InterPro"/>
</dbReference>
<feature type="domain" description="L-tyrosine decarboxylase C-terminal" evidence="5">
    <location>
        <begin position="560"/>
        <end position="690"/>
    </location>
</feature>
<dbReference type="InterPro" id="IPR015424">
    <property type="entry name" value="PyrdxlP-dep_Trfase"/>
</dbReference>
<accession>A0AAD6YA94</accession>
<dbReference type="Pfam" id="PF00282">
    <property type="entry name" value="Pyridoxal_deC"/>
    <property type="match status" value="1"/>
</dbReference>
<gene>
    <name evidence="6" type="ORF">GGX14DRAFT_502154</name>
</gene>
<dbReference type="Gene3D" id="3.90.1150.170">
    <property type="match status" value="1"/>
</dbReference>
<evidence type="ECO:0000256" key="3">
    <source>
        <dbReference type="ARBA" id="ARBA00023239"/>
    </source>
</evidence>
<keyword evidence="7" id="KW-1185">Reference proteome</keyword>
<keyword evidence="6" id="KW-0808">Transferase</keyword>
<protein>
    <submittedName>
        <fullName evidence="6">PLP-dependent transferase</fullName>
    </submittedName>
</protein>
<dbReference type="PANTHER" id="PTHR42735:SF4">
    <property type="entry name" value="PYRIDOXAL PHOSPHATE-DEPENDENT DECARBOXYLASE FAMILY PROTEIN"/>
    <property type="match status" value="1"/>
</dbReference>
<evidence type="ECO:0000256" key="2">
    <source>
        <dbReference type="ARBA" id="ARBA00022898"/>
    </source>
</evidence>
<dbReference type="InterPro" id="IPR002129">
    <property type="entry name" value="PyrdxlP-dep_de-COase"/>
</dbReference>